<dbReference type="SUPFAM" id="SSF50630">
    <property type="entry name" value="Acid proteases"/>
    <property type="match status" value="1"/>
</dbReference>
<dbReference type="InterPro" id="IPR021109">
    <property type="entry name" value="Peptidase_aspartic_dom_sf"/>
</dbReference>
<keyword evidence="1" id="KW-0732">Signal</keyword>
<feature type="signal peptide" evidence="1">
    <location>
        <begin position="1"/>
        <end position="16"/>
    </location>
</feature>
<organism evidence="3 4">
    <name type="scientific">Periconia digitata</name>
    <dbReference type="NCBI Taxonomy" id="1303443"/>
    <lineage>
        <taxon>Eukaryota</taxon>
        <taxon>Fungi</taxon>
        <taxon>Dikarya</taxon>
        <taxon>Ascomycota</taxon>
        <taxon>Pezizomycotina</taxon>
        <taxon>Dothideomycetes</taxon>
        <taxon>Pleosporomycetidae</taxon>
        <taxon>Pleosporales</taxon>
        <taxon>Massarineae</taxon>
        <taxon>Periconiaceae</taxon>
        <taxon>Periconia</taxon>
    </lineage>
</organism>
<sequence length="304" mass="33470">MLHLLLLAVAPVLVGANGIAEWQLPLSRHPGGSKCGRGRKGLHYGSAFSFFLNGDWRYYLSDYFPENDQCNRGELTVLDMRALDDISNRLTPKPPPDIATYKKKKKPKTKVKPVSLMLTIPLGTEEEGPLIVEPDPAWKLFHDWDMSVKIDWTESKPPGRALNITSIGVRQGSTSSSKTSRVNINLGTPYINLPADMYDLVALTANPQRTDMGRNMKPVETVECTALAQLPDIVLDFGGAFELIVKPEQYVMKVSDAMGGPFKGKCVLLVARGGDISIGYAALRGKSLWLDWANLRTGFGNPAR</sequence>
<evidence type="ECO:0000313" key="4">
    <source>
        <dbReference type="Proteomes" id="UP001152607"/>
    </source>
</evidence>
<dbReference type="Gene3D" id="2.40.70.10">
    <property type="entry name" value="Acid Proteases"/>
    <property type="match status" value="1"/>
</dbReference>
<dbReference type="InterPro" id="IPR033121">
    <property type="entry name" value="PEPTIDASE_A1"/>
</dbReference>
<dbReference type="Pfam" id="PF00026">
    <property type="entry name" value="Asp"/>
    <property type="match status" value="1"/>
</dbReference>
<accession>A0A9W4U5N7</accession>
<comment type="caution">
    <text evidence="3">The sequence shown here is derived from an EMBL/GenBank/DDBJ whole genome shotgun (WGS) entry which is preliminary data.</text>
</comment>
<dbReference type="Proteomes" id="UP001152607">
    <property type="component" value="Unassembled WGS sequence"/>
</dbReference>
<feature type="domain" description="Peptidase A1" evidence="2">
    <location>
        <begin position="162"/>
        <end position="300"/>
    </location>
</feature>
<evidence type="ECO:0000256" key="1">
    <source>
        <dbReference type="SAM" id="SignalP"/>
    </source>
</evidence>
<name>A0A9W4U5N7_9PLEO</name>
<gene>
    <name evidence="3" type="ORF">PDIGIT_LOCUS2757</name>
</gene>
<feature type="chain" id="PRO_5040854887" description="Peptidase A1 domain-containing protein" evidence="1">
    <location>
        <begin position="17"/>
        <end position="304"/>
    </location>
</feature>
<dbReference type="EMBL" id="CAOQHR010000002">
    <property type="protein sequence ID" value="CAI6298858.1"/>
    <property type="molecule type" value="Genomic_DNA"/>
</dbReference>
<protein>
    <recommendedName>
        <fullName evidence="2">Peptidase A1 domain-containing protein</fullName>
    </recommendedName>
</protein>
<evidence type="ECO:0000259" key="2">
    <source>
        <dbReference type="Pfam" id="PF00026"/>
    </source>
</evidence>
<evidence type="ECO:0000313" key="3">
    <source>
        <dbReference type="EMBL" id="CAI6298858.1"/>
    </source>
</evidence>
<keyword evidence="4" id="KW-1185">Reference proteome</keyword>
<reference evidence="3" key="1">
    <citation type="submission" date="2023-01" db="EMBL/GenBank/DDBJ databases">
        <authorList>
            <person name="Van Ghelder C."/>
            <person name="Rancurel C."/>
        </authorList>
    </citation>
    <scope>NUCLEOTIDE SEQUENCE</scope>
    <source>
        <strain evidence="3">CNCM I-4278</strain>
    </source>
</reference>
<dbReference type="AlphaFoldDB" id="A0A9W4U5N7"/>
<proteinExistence type="predicted"/>
<dbReference type="OrthoDB" id="3747338at2759"/>